<name>A0A285K249_9ACTN</name>
<evidence type="ECO:0000313" key="2">
    <source>
        <dbReference type="Proteomes" id="UP000219612"/>
    </source>
</evidence>
<organism evidence="1 2">
    <name type="scientific">Paractinoplanes atraurantiacus</name>
    <dbReference type="NCBI Taxonomy" id="1036182"/>
    <lineage>
        <taxon>Bacteria</taxon>
        <taxon>Bacillati</taxon>
        <taxon>Actinomycetota</taxon>
        <taxon>Actinomycetes</taxon>
        <taxon>Micromonosporales</taxon>
        <taxon>Micromonosporaceae</taxon>
        <taxon>Paractinoplanes</taxon>
    </lineage>
</organism>
<proteinExistence type="predicted"/>
<gene>
    <name evidence="1" type="ORF">SAMN05421748_13018</name>
</gene>
<reference evidence="2" key="1">
    <citation type="submission" date="2017-09" db="EMBL/GenBank/DDBJ databases">
        <authorList>
            <person name="Varghese N."/>
            <person name="Submissions S."/>
        </authorList>
    </citation>
    <scope>NUCLEOTIDE SEQUENCE [LARGE SCALE GENOMIC DNA]</scope>
    <source>
        <strain evidence="2">CGMCC 4.6857</strain>
    </source>
</reference>
<accession>A0A285K249</accession>
<dbReference type="Pfam" id="PF14085">
    <property type="entry name" value="DUF4265"/>
    <property type="match status" value="1"/>
</dbReference>
<dbReference type="InterPro" id="IPR025361">
    <property type="entry name" value="DUF4265"/>
</dbReference>
<protein>
    <recommendedName>
        <fullName evidence="3">DUF4265 domain-containing protein</fullName>
    </recommendedName>
</protein>
<dbReference type="AlphaFoldDB" id="A0A285K249"/>
<dbReference type="OrthoDB" id="6563561at2"/>
<sequence length="174" mass="18879">MDHVSVMDADLHERPAGDLIKVWFKFIPHEGWLPHDTEGLWATQLSEDTARVENVAFLQDGIAQGDVVRFQVGDEGVRWATARVEASGHCVIRVLPVPSGPLGASAPAVHAAFEGFGLGSEVFSADLPFVAFDVPADADFSGIKQVLADGKSNGWWHFEVGCGTDRWWNAAPSR</sequence>
<dbReference type="Proteomes" id="UP000219612">
    <property type="component" value="Unassembled WGS sequence"/>
</dbReference>
<evidence type="ECO:0000313" key="1">
    <source>
        <dbReference type="EMBL" id="SNY66363.1"/>
    </source>
</evidence>
<dbReference type="EMBL" id="OBDY01000030">
    <property type="protein sequence ID" value="SNY66363.1"/>
    <property type="molecule type" value="Genomic_DNA"/>
</dbReference>
<keyword evidence="2" id="KW-1185">Reference proteome</keyword>
<evidence type="ECO:0008006" key="3">
    <source>
        <dbReference type="Google" id="ProtNLM"/>
    </source>
</evidence>